<dbReference type="InterPro" id="IPR003331">
    <property type="entry name" value="UDP_GlcNAc_Epimerase_2_dom"/>
</dbReference>
<dbReference type="NCBIfam" id="TIGR00236">
    <property type="entry name" value="wecB"/>
    <property type="match status" value="1"/>
</dbReference>
<dbReference type="Gene3D" id="3.40.50.2000">
    <property type="entry name" value="Glycogen Phosphorylase B"/>
    <property type="match status" value="2"/>
</dbReference>
<proteinExistence type="inferred from homology"/>
<dbReference type="SUPFAM" id="SSF53756">
    <property type="entry name" value="UDP-Glycosyltransferase/glycogen phosphorylase"/>
    <property type="match status" value="1"/>
</dbReference>
<dbReference type="Pfam" id="PF02350">
    <property type="entry name" value="Epimerase_2"/>
    <property type="match status" value="1"/>
</dbReference>
<name>A0A1G1WQU7_9BACT</name>
<sequence length="371" mass="41586">MLNKILFVIGTRPEAIKMAPVINAFKRYPKVDRKVLISGQHEDLVKDVLKLFDIPFDHDLKIMVPNQSLTQSFSKIVLGLDEYLKSEGRPDLILVHGDTLTALGASLVSFFNQTTLGHVEAGLRTYVKYDPFPEEISRCLIDSISDFHFAPTERAYDNLIKEGKNPDRIVVTGNSVIDALLYVSRKDLPFENKALEKVDYSKKLILVTTHRRESFGTTLEGIHQAISQIVQNFDVEVVFPVHPNPNVRKSVEKNLTNLKGVHLVEPLSYRDMVGVLKKSYLVLTDSGGLQEEAPALGKPVLVLRKTTERPEGIEAGTVRLVGTNKEDIIRETRKLLEDSVAYKKMSQAVNPYGDGSASEKIVAFVLKNYDK</sequence>
<protein>
    <recommendedName>
        <fullName evidence="3">UDP-N-acetylglucosamine 2-epimerase (non-hydrolyzing)</fullName>
        <ecNumber evidence="3">5.1.3.14</ecNumber>
    </recommendedName>
</protein>
<evidence type="ECO:0000313" key="6">
    <source>
        <dbReference type="EMBL" id="OGY30093.1"/>
    </source>
</evidence>
<evidence type="ECO:0000256" key="1">
    <source>
        <dbReference type="ARBA" id="ARBA00023235"/>
    </source>
</evidence>
<dbReference type="EMBL" id="MHCX01000008">
    <property type="protein sequence ID" value="OGY30093.1"/>
    <property type="molecule type" value="Genomic_DNA"/>
</dbReference>
<reference evidence="6 7" key="1">
    <citation type="journal article" date="2016" name="Nat. Commun.">
        <title>Thousands of microbial genomes shed light on interconnected biogeochemical processes in an aquifer system.</title>
        <authorList>
            <person name="Anantharaman K."/>
            <person name="Brown C.T."/>
            <person name="Hug L.A."/>
            <person name="Sharon I."/>
            <person name="Castelle C.J."/>
            <person name="Probst A.J."/>
            <person name="Thomas B.C."/>
            <person name="Singh A."/>
            <person name="Wilkins M.J."/>
            <person name="Karaoz U."/>
            <person name="Brodie E.L."/>
            <person name="Williams K.H."/>
            <person name="Hubbard S.S."/>
            <person name="Banfield J.F."/>
        </authorList>
    </citation>
    <scope>NUCLEOTIDE SEQUENCE [LARGE SCALE GENOMIC DNA]</scope>
</reference>
<evidence type="ECO:0000256" key="3">
    <source>
        <dbReference type="ARBA" id="ARBA00038858"/>
    </source>
</evidence>
<dbReference type="CDD" id="cd03786">
    <property type="entry name" value="GTB_UDP-GlcNAc_2-Epimerase"/>
    <property type="match status" value="1"/>
</dbReference>
<evidence type="ECO:0000259" key="5">
    <source>
        <dbReference type="Pfam" id="PF02350"/>
    </source>
</evidence>
<comment type="similarity">
    <text evidence="2 4">Belongs to the UDP-N-acetylglucosamine 2-epimerase family.</text>
</comment>
<dbReference type="Proteomes" id="UP000177821">
    <property type="component" value="Unassembled WGS sequence"/>
</dbReference>
<keyword evidence="1 4" id="KW-0413">Isomerase</keyword>
<organism evidence="6 7">
    <name type="scientific">Candidatus Woykebacteria bacterium RIFCSPHIGHO2_02_FULL_43_16b</name>
    <dbReference type="NCBI Taxonomy" id="1802601"/>
    <lineage>
        <taxon>Bacteria</taxon>
        <taxon>Candidatus Woykeibacteriota</taxon>
    </lineage>
</organism>
<dbReference type="PANTHER" id="PTHR43174:SF2">
    <property type="entry name" value="UDP-N-ACETYLGLUCOSAMINE 2-EPIMERASE"/>
    <property type="match status" value="1"/>
</dbReference>
<evidence type="ECO:0000256" key="2">
    <source>
        <dbReference type="ARBA" id="ARBA00038209"/>
    </source>
</evidence>
<gene>
    <name evidence="6" type="ORF">A3J50_03350</name>
</gene>
<evidence type="ECO:0000256" key="4">
    <source>
        <dbReference type="RuleBase" id="RU003513"/>
    </source>
</evidence>
<dbReference type="PANTHER" id="PTHR43174">
    <property type="entry name" value="UDP-N-ACETYLGLUCOSAMINE 2-EPIMERASE"/>
    <property type="match status" value="1"/>
</dbReference>
<dbReference type="EC" id="5.1.3.14" evidence="3"/>
<dbReference type="InterPro" id="IPR029767">
    <property type="entry name" value="WecB-like"/>
</dbReference>
<evidence type="ECO:0000313" key="7">
    <source>
        <dbReference type="Proteomes" id="UP000177821"/>
    </source>
</evidence>
<accession>A0A1G1WQU7</accession>
<dbReference type="GO" id="GO:0008761">
    <property type="term" value="F:UDP-N-acetylglucosamine 2-epimerase activity"/>
    <property type="evidence" value="ECO:0007669"/>
    <property type="project" value="UniProtKB-EC"/>
</dbReference>
<dbReference type="AlphaFoldDB" id="A0A1G1WQU7"/>
<feature type="domain" description="UDP-N-acetylglucosamine 2-epimerase" evidence="5">
    <location>
        <begin position="24"/>
        <end position="364"/>
    </location>
</feature>
<comment type="caution">
    <text evidence="6">The sequence shown here is derived from an EMBL/GenBank/DDBJ whole genome shotgun (WGS) entry which is preliminary data.</text>
</comment>